<feature type="compositionally biased region" description="Polar residues" evidence="1">
    <location>
        <begin position="112"/>
        <end position="125"/>
    </location>
</feature>
<protein>
    <submittedName>
        <fullName evidence="2">Heat shock protein family 70 protein</fullName>
    </submittedName>
</protein>
<keyword evidence="2" id="KW-0346">Stress response</keyword>
<feature type="compositionally biased region" description="Polar residues" evidence="1">
    <location>
        <begin position="47"/>
        <end position="64"/>
    </location>
</feature>
<feature type="compositionally biased region" description="Low complexity" evidence="1">
    <location>
        <begin position="18"/>
        <end position="30"/>
    </location>
</feature>
<feature type="compositionally biased region" description="Pro residues" evidence="1">
    <location>
        <begin position="1"/>
        <end position="17"/>
    </location>
</feature>
<evidence type="ECO:0000313" key="2">
    <source>
        <dbReference type="EMBL" id="KAK4186242.1"/>
    </source>
</evidence>
<dbReference type="Gene3D" id="3.30.420.40">
    <property type="match status" value="2"/>
</dbReference>
<dbReference type="SUPFAM" id="SSF53067">
    <property type="entry name" value="Actin-like ATPase domain"/>
    <property type="match status" value="2"/>
</dbReference>
<dbReference type="PANTHER" id="PTHR14187:SF82">
    <property type="entry name" value="FAMILY CHAPERONE, PUTATIVE (AFU_ORTHOLOGUE AFUA_7G08575)-RELATED"/>
    <property type="match status" value="1"/>
</dbReference>
<keyword evidence="3" id="KW-1185">Reference proteome</keyword>
<comment type="caution">
    <text evidence="2">The sequence shown here is derived from an EMBL/GenBank/DDBJ whole genome shotgun (WGS) entry which is preliminary data.</text>
</comment>
<sequence>MSRAPPPPPSSAPPAPPSFSSSSTTASAPPQFNSGLPPGIFARRPFPSQQPTSASLQTPTNTATPVRAPSPAMSAPASYPQLSLYDGQKDLPPPPPPPSVTGRPWQPPGPSTYGTPSQPHSQSAMSPPQLPSLTLPSFGKQPPLPNTFTLDMKPLSLGQTSFSSGVRQQNQPTTFDSKAPLRPQTQATVPTGETRLKVALDYGTTFTGVAYLTVSASTLKEMELEAFADNIKVIQDWPPREVKDKVPSQYSYSLTPKGCQQWGYDIDDNSLVLKETKIQLEHVGDRISELRVLGGLLEQLRLLDLSKEEVTKNGIPKHLGKEPEDIVKDYLDNIAEKAHAEIQEKIGRHVLSNIPMDLVVTHPAIWSDRALNSTYRAVRAAFNSERFPHLKNVSFVPEPVACAHYTLREAWRENHLRFRKNDCFIVVDAGGGTVDLASFKVLSVDHEMKQIKLEQVGDPLGDTCGSTRIDASFERFAEDRLGPDDWDKLKNEGVKQPTTGGHSIMRPRLRRMQDKFQPIKHAFDGQDNGLAVPIQLPRGIGTIDDQARGLMSGTLSMTVDDLREMFNDSVERTLYLVEQAITLIEVEEDLPVKQLFLSGGFAQSPYLHSKVQDFCKKHRIGVERGEDCWAAVAKGAIIKSLGVYTEKPLFVQDCPRHYGIKVRRPYASYENHLHSDVNIDSQGMEWALDQIRWFVQKGDALFPNKAIIVTHDCNFSMKASDYPVQRNKRNSSVSGPATPVWRDIVFVASDRDEAPTRLDATDKTHEQMVSLRCDLTKVPQTSVEEIGTGNKQAGKWLKFNVQVEIQVLDKVLVRVKSANTVLLSQEIRL</sequence>
<reference evidence="2" key="1">
    <citation type="journal article" date="2023" name="Mol. Phylogenet. Evol.">
        <title>Genome-scale phylogeny and comparative genomics of the fungal order Sordariales.</title>
        <authorList>
            <person name="Hensen N."/>
            <person name="Bonometti L."/>
            <person name="Westerberg I."/>
            <person name="Brannstrom I.O."/>
            <person name="Guillou S."/>
            <person name="Cros-Aarteil S."/>
            <person name="Calhoun S."/>
            <person name="Haridas S."/>
            <person name="Kuo A."/>
            <person name="Mondo S."/>
            <person name="Pangilinan J."/>
            <person name="Riley R."/>
            <person name="LaButti K."/>
            <person name="Andreopoulos B."/>
            <person name="Lipzen A."/>
            <person name="Chen C."/>
            <person name="Yan M."/>
            <person name="Daum C."/>
            <person name="Ng V."/>
            <person name="Clum A."/>
            <person name="Steindorff A."/>
            <person name="Ohm R.A."/>
            <person name="Martin F."/>
            <person name="Silar P."/>
            <person name="Natvig D.O."/>
            <person name="Lalanne C."/>
            <person name="Gautier V."/>
            <person name="Ament-Velasquez S.L."/>
            <person name="Kruys A."/>
            <person name="Hutchinson M.I."/>
            <person name="Powell A.J."/>
            <person name="Barry K."/>
            <person name="Miller A.N."/>
            <person name="Grigoriev I.V."/>
            <person name="Debuchy R."/>
            <person name="Gladieux P."/>
            <person name="Hiltunen Thoren M."/>
            <person name="Johannesson H."/>
        </authorList>
    </citation>
    <scope>NUCLEOTIDE SEQUENCE</scope>
    <source>
        <strain evidence="2">PSN309</strain>
    </source>
</reference>
<name>A0AAN6WTN1_9PEZI</name>
<dbReference type="Gene3D" id="3.90.640.10">
    <property type="entry name" value="Actin, Chain A, domain 4"/>
    <property type="match status" value="1"/>
</dbReference>
<gene>
    <name evidence="2" type="ORF">QBC35DRAFT_501749</name>
</gene>
<dbReference type="PANTHER" id="PTHR14187">
    <property type="entry name" value="ALPHA KINASE/ELONGATION FACTOR 2 KINASE"/>
    <property type="match status" value="1"/>
</dbReference>
<dbReference type="EMBL" id="MU864428">
    <property type="protein sequence ID" value="KAK4186242.1"/>
    <property type="molecule type" value="Genomic_DNA"/>
</dbReference>
<proteinExistence type="predicted"/>
<dbReference type="AlphaFoldDB" id="A0AAN6WTN1"/>
<feature type="compositionally biased region" description="Polar residues" evidence="1">
    <location>
        <begin position="157"/>
        <end position="176"/>
    </location>
</feature>
<dbReference type="CDD" id="cd10170">
    <property type="entry name" value="ASKHA_NBD_HSP70"/>
    <property type="match status" value="1"/>
</dbReference>
<feature type="compositionally biased region" description="Pro residues" evidence="1">
    <location>
        <begin position="91"/>
        <end position="110"/>
    </location>
</feature>
<dbReference type="InterPro" id="IPR043129">
    <property type="entry name" value="ATPase_NBD"/>
</dbReference>
<dbReference type="Proteomes" id="UP001302126">
    <property type="component" value="Unassembled WGS sequence"/>
</dbReference>
<feature type="region of interest" description="Disordered" evidence="1">
    <location>
        <begin position="1"/>
        <end position="186"/>
    </location>
</feature>
<evidence type="ECO:0000256" key="1">
    <source>
        <dbReference type="SAM" id="MobiDB-lite"/>
    </source>
</evidence>
<accession>A0AAN6WTN1</accession>
<organism evidence="2 3">
    <name type="scientific">Podospora australis</name>
    <dbReference type="NCBI Taxonomy" id="1536484"/>
    <lineage>
        <taxon>Eukaryota</taxon>
        <taxon>Fungi</taxon>
        <taxon>Dikarya</taxon>
        <taxon>Ascomycota</taxon>
        <taxon>Pezizomycotina</taxon>
        <taxon>Sordariomycetes</taxon>
        <taxon>Sordariomycetidae</taxon>
        <taxon>Sordariales</taxon>
        <taxon>Podosporaceae</taxon>
        <taxon>Podospora</taxon>
    </lineage>
</organism>
<feature type="compositionally biased region" description="Low complexity" evidence="1">
    <location>
        <begin position="69"/>
        <end position="80"/>
    </location>
</feature>
<evidence type="ECO:0000313" key="3">
    <source>
        <dbReference type="Proteomes" id="UP001302126"/>
    </source>
</evidence>
<reference evidence="2" key="2">
    <citation type="submission" date="2023-05" db="EMBL/GenBank/DDBJ databases">
        <authorList>
            <consortium name="Lawrence Berkeley National Laboratory"/>
            <person name="Steindorff A."/>
            <person name="Hensen N."/>
            <person name="Bonometti L."/>
            <person name="Westerberg I."/>
            <person name="Brannstrom I.O."/>
            <person name="Guillou S."/>
            <person name="Cros-Aarteil S."/>
            <person name="Calhoun S."/>
            <person name="Haridas S."/>
            <person name="Kuo A."/>
            <person name="Mondo S."/>
            <person name="Pangilinan J."/>
            <person name="Riley R."/>
            <person name="Labutti K."/>
            <person name="Andreopoulos B."/>
            <person name="Lipzen A."/>
            <person name="Chen C."/>
            <person name="Yanf M."/>
            <person name="Daum C."/>
            <person name="Ng V."/>
            <person name="Clum A."/>
            <person name="Ohm R."/>
            <person name="Martin F."/>
            <person name="Silar P."/>
            <person name="Natvig D."/>
            <person name="Lalanne C."/>
            <person name="Gautier V."/>
            <person name="Ament-Velasquez S.L."/>
            <person name="Kruys A."/>
            <person name="Hutchinson M.I."/>
            <person name="Powell A.J."/>
            <person name="Barry K."/>
            <person name="Miller A.N."/>
            <person name="Grigoriev I.V."/>
            <person name="Debuchy R."/>
            <person name="Gladieux P."/>
            <person name="Thoren M.H."/>
            <person name="Johannesson H."/>
        </authorList>
    </citation>
    <scope>NUCLEOTIDE SEQUENCE</scope>
    <source>
        <strain evidence="2">PSN309</strain>
    </source>
</reference>